<evidence type="ECO:0000313" key="1">
    <source>
        <dbReference type="EMBL" id="CPC71477.1"/>
    </source>
</evidence>
<dbReference type="EMBL" id="CSBK01005485">
    <property type="protein sequence ID" value="CPC71477.1"/>
    <property type="molecule type" value="Genomic_DNA"/>
</dbReference>
<reference evidence="2" key="1">
    <citation type="submission" date="2015-03" db="EMBL/GenBank/DDBJ databases">
        <authorList>
            <consortium name="Pathogen Informatics"/>
        </authorList>
    </citation>
    <scope>NUCLEOTIDE SEQUENCE [LARGE SCALE GENOMIC DNA]</scope>
    <source>
        <strain evidence="2">N09902308</strain>
    </source>
</reference>
<gene>
    <name evidence="1" type="ORF">ERS007739_05751</name>
</gene>
<dbReference type="AlphaFoldDB" id="A0A916LHR3"/>
<organism evidence="1 2">
    <name type="scientific">Mycobacterium tuberculosis</name>
    <dbReference type="NCBI Taxonomy" id="1773"/>
    <lineage>
        <taxon>Bacteria</taxon>
        <taxon>Bacillati</taxon>
        <taxon>Actinomycetota</taxon>
        <taxon>Actinomycetes</taxon>
        <taxon>Mycobacteriales</taxon>
        <taxon>Mycobacteriaceae</taxon>
        <taxon>Mycobacterium</taxon>
        <taxon>Mycobacterium tuberculosis complex</taxon>
    </lineage>
</organism>
<name>A0A916LHR3_MYCTX</name>
<protein>
    <submittedName>
        <fullName evidence="1">Uncharacterized protein</fullName>
    </submittedName>
</protein>
<sequence length="43" mass="4589">MHAAPISGSSATTSARCRNELVTRIGIGTLTSVTQGTWRTRSR</sequence>
<dbReference type="Proteomes" id="UP000039021">
    <property type="component" value="Unassembled WGS sequence"/>
</dbReference>
<evidence type="ECO:0000313" key="2">
    <source>
        <dbReference type="Proteomes" id="UP000039021"/>
    </source>
</evidence>
<comment type="caution">
    <text evidence="1">The sequence shown here is derived from an EMBL/GenBank/DDBJ whole genome shotgun (WGS) entry which is preliminary data.</text>
</comment>
<proteinExistence type="predicted"/>
<accession>A0A916LHR3</accession>